<dbReference type="InterPro" id="IPR003781">
    <property type="entry name" value="CoA-bd"/>
</dbReference>
<dbReference type="GO" id="GO:0009361">
    <property type="term" value="C:succinate-CoA ligase complex (ADP-forming)"/>
    <property type="evidence" value="ECO:0007669"/>
    <property type="project" value="TreeGrafter"/>
</dbReference>
<keyword evidence="3" id="KW-1185">Reference proteome</keyword>
<dbReference type="PANTHER" id="PTHR11117">
    <property type="entry name" value="SUCCINYL-COA LIGASE SUBUNIT ALPHA"/>
    <property type="match status" value="1"/>
</dbReference>
<dbReference type="GO" id="GO:0004776">
    <property type="term" value="F:succinate-CoA ligase (GDP-forming) activity"/>
    <property type="evidence" value="ECO:0007669"/>
    <property type="project" value="TreeGrafter"/>
</dbReference>
<dbReference type="Gene3D" id="3.30.470.20">
    <property type="entry name" value="ATP-grasp fold, B domain"/>
    <property type="match status" value="1"/>
</dbReference>
<name>A0A6A6VS80_9PEZI</name>
<dbReference type="InterPro" id="IPR036291">
    <property type="entry name" value="NAD(P)-bd_dom_sf"/>
</dbReference>
<dbReference type="Proteomes" id="UP000799437">
    <property type="component" value="Unassembled WGS sequence"/>
</dbReference>
<evidence type="ECO:0000313" key="3">
    <source>
        <dbReference type="Proteomes" id="UP000799437"/>
    </source>
</evidence>
<reference evidence="2" key="1">
    <citation type="journal article" date="2020" name="Stud. Mycol.">
        <title>101 Dothideomycetes genomes: a test case for predicting lifestyles and emergence of pathogens.</title>
        <authorList>
            <person name="Haridas S."/>
            <person name="Albert R."/>
            <person name="Binder M."/>
            <person name="Bloem J."/>
            <person name="Labutti K."/>
            <person name="Salamov A."/>
            <person name="Andreopoulos B."/>
            <person name="Baker S."/>
            <person name="Barry K."/>
            <person name="Bills G."/>
            <person name="Bluhm B."/>
            <person name="Cannon C."/>
            <person name="Castanera R."/>
            <person name="Culley D."/>
            <person name="Daum C."/>
            <person name="Ezra D."/>
            <person name="Gonzalez J."/>
            <person name="Henrissat B."/>
            <person name="Kuo A."/>
            <person name="Liang C."/>
            <person name="Lipzen A."/>
            <person name="Lutzoni F."/>
            <person name="Magnuson J."/>
            <person name="Mondo S."/>
            <person name="Nolan M."/>
            <person name="Ohm R."/>
            <person name="Pangilinan J."/>
            <person name="Park H.-J."/>
            <person name="Ramirez L."/>
            <person name="Alfaro M."/>
            <person name="Sun H."/>
            <person name="Tritt A."/>
            <person name="Yoshinaga Y."/>
            <person name="Zwiers L.-H."/>
            <person name="Turgeon B."/>
            <person name="Goodwin S."/>
            <person name="Spatafora J."/>
            <person name="Crous P."/>
            <person name="Grigoriev I."/>
        </authorList>
    </citation>
    <scope>NUCLEOTIDE SEQUENCE</scope>
    <source>
        <strain evidence="2">CBS 121739</strain>
    </source>
</reference>
<dbReference type="Gene3D" id="3.40.50.720">
    <property type="entry name" value="NAD(P)-binding Rossmann-like Domain"/>
    <property type="match status" value="1"/>
</dbReference>
<dbReference type="SUPFAM" id="SSF51735">
    <property type="entry name" value="NAD(P)-binding Rossmann-fold domains"/>
    <property type="match status" value="1"/>
</dbReference>
<dbReference type="GO" id="GO:0005739">
    <property type="term" value="C:mitochondrion"/>
    <property type="evidence" value="ECO:0007669"/>
    <property type="project" value="TreeGrafter"/>
</dbReference>
<evidence type="ECO:0000313" key="2">
    <source>
        <dbReference type="EMBL" id="KAF2753005.1"/>
    </source>
</evidence>
<proteinExistence type="predicted"/>
<dbReference type="GeneID" id="54490764"/>
<dbReference type="SUPFAM" id="SSF52210">
    <property type="entry name" value="Succinyl-CoA synthetase domains"/>
    <property type="match status" value="2"/>
</dbReference>
<dbReference type="InterPro" id="IPR016102">
    <property type="entry name" value="Succinyl-CoA_synth-like"/>
</dbReference>
<dbReference type="Pfam" id="PF02629">
    <property type="entry name" value="CoA_binding"/>
    <property type="match status" value="1"/>
</dbReference>
<dbReference type="Pfam" id="PF00549">
    <property type="entry name" value="Ligase_CoA"/>
    <property type="match status" value="2"/>
</dbReference>
<dbReference type="FunFam" id="3.40.50.720:FF:000340">
    <property type="entry name" value="Succinyl-CoA synthetase subunit alpha"/>
    <property type="match status" value="1"/>
</dbReference>
<feature type="domain" description="CoA-binding" evidence="1">
    <location>
        <begin position="39"/>
        <end position="133"/>
    </location>
</feature>
<dbReference type="SMART" id="SM00881">
    <property type="entry name" value="CoA_binding"/>
    <property type="match status" value="1"/>
</dbReference>
<dbReference type="GO" id="GO:0004775">
    <property type="term" value="F:succinate-CoA ligase (ADP-forming) activity"/>
    <property type="evidence" value="ECO:0007669"/>
    <property type="project" value="TreeGrafter"/>
</dbReference>
<dbReference type="FunFam" id="3.40.50.261:FF:000017">
    <property type="entry name" value="Succinyl-CoA synthetase subunit alpha"/>
    <property type="match status" value="1"/>
</dbReference>
<accession>A0A6A6VS80</accession>
<dbReference type="PANTHER" id="PTHR11117:SF6">
    <property type="entry name" value="SYNTHETASE SUBUNIT ALPHA, PUTATIVE (AFU_ORTHOLOGUE AFUA_1G10830)-RELATED"/>
    <property type="match status" value="1"/>
</dbReference>
<dbReference type="FunFam" id="3.40.50.261:FF:000001">
    <property type="entry name" value="Succinate--CoA ligase [ADP-forming] subunit beta"/>
    <property type="match status" value="1"/>
</dbReference>
<protein>
    <submittedName>
        <fullName evidence="2">Succinyl-CoA ligase-like protein subunit alpha</fullName>
    </submittedName>
</protein>
<dbReference type="AlphaFoldDB" id="A0A6A6VS80"/>
<sequence length="693" mass="74324">MLLLRASQKSVVPKSLARRSFSVTYSRDNYADTIKNLQIGAHTRVMFQGFTGKQATMNAKASIEWGTNIVGGVKPNTESEHLGLPVLPSVRAAKEKLNPDATAIYVAAGQAAPAIEEAIEAEIPLIVAVAEHIPLHDILRISSILQTQSKSRLVGANAPGIISAIGRCRIGFQPLPCFAPGHVGIIAKSGTLSYETVGALTSAGLGQSTVIGMGGDIVAGTNFVEALTAFETDPDTHAIIMCGEIGGRTETDAAEWIADYKKRVKNPKPIAAVIGGVHARQGTIMGHAGAFALPGDKLAHEKVEILKNVGVPVVDHPTKLGSLMKTLMKQSGREQYITDKATPSQKRGYHTSRMINRLRMTPPSSSVNHTIQRRSLNISAQQASDLLNKQGINTSSTPSDSDARFLSITVDRSARSPSILVSPSTDMSTFEKRSKRFPYNYHQGPSKTLIEEAIAHLQLDAAPPAAKSQAYKLIKTLSTMYTATEAIDLTVSVSVDTQSDTLKIFNPSFMFDDSAPKSAKRQQEIHALRDRDAVDPAELEAEKDGIVYVKLGASSDRTHNIGTLVNGAGLAMNTVDALYSHGGKSANFLDTGGKATSETVKQSFNLILRDDRVKVIFVNIFGGLTLGDMIANGILLAFKELGLQEKGIPVVVRIKGTNEQEGQRIIAESGLKLEAFDRFDEAADRVVEIANGS</sequence>
<keyword evidence="2" id="KW-0436">Ligase</keyword>
<dbReference type="RefSeq" id="XP_033595456.1">
    <property type="nucleotide sequence ID" value="XM_033749710.1"/>
</dbReference>
<organism evidence="2 3">
    <name type="scientific">Pseudovirgaria hyperparasitica</name>
    <dbReference type="NCBI Taxonomy" id="470096"/>
    <lineage>
        <taxon>Eukaryota</taxon>
        <taxon>Fungi</taxon>
        <taxon>Dikarya</taxon>
        <taxon>Ascomycota</taxon>
        <taxon>Pezizomycotina</taxon>
        <taxon>Dothideomycetes</taxon>
        <taxon>Dothideomycetes incertae sedis</taxon>
        <taxon>Acrospermales</taxon>
        <taxon>Acrospermaceae</taxon>
        <taxon>Pseudovirgaria</taxon>
    </lineage>
</organism>
<evidence type="ECO:0000259" key="1">
    <source>
        <dbReference type="SMART" id="SM00881"/>
    </source>
</evidence>
<dbReference type="GO" id="GO:0006099">
    <property type="term" value="P:tricarboxylic acid cycle"/>
    <property type="evidence" value="ECO:0007669"/>
    <property type="project" value="TreeGrafter"/>
</dbReference>
<gene>
    <name evidence="2" type="ORF">EJ05DRAFT_542212</name>
</gene>
<dbReference type="OrthoDB" id="1664372at2759"/>
<dbReference type="Gene3D" id="3.40.50.261">
    <property type="entry name" value="Succinyl-CoA synthetase domains"/>
    <property type="match status" value="2"/>
</dbReference>
<dbReference type="PRINTS" id="PR01798">
    <property type="entry name" value="SCOASYNTHASE"/>
</dbReference>
<dbReference type="InterPro" id="IPR005811">
    <property type="entry name" value="SUCC_ACL_C"/>
</dbReference>
<dbReference type="EMBL" id="ML996588">
    <property type="protein sequence ID" value="KAF2753005.1"/>
    <property type="molecule type" value="Genomic_DNA"/>
</dbReference>